<sequence length="185" mass="21333">MNTQIQEQLSALYQRHQALWETTFNTLPETEFDNEWLSPCQVGEACDGMINWQPVPRQEKVDFSNIESALEVTLHPSIEALFCGFYSDHIACEYEGHPIELIQIWNEQDFSLFQENMIAHFMMQKRLKKPASMFIASCSDEMQIISILNETGQVQLETLGKKQEAILAESLTDFLSRLTPVIKDQ</sequence>
<dbReference type="EMBL" id="JBAKAZ010000008">
    <property type="protein sequence ID" value="MEL0628647.1"/>
    <property type="molecule type" value="Genomic_DNA"/>
</dbReference>
<dbReference type="CDD" id="cd16323">
    <property type="entry name" value="Syd"/>
    <property type="match status" value="1"/>
</dbReference>
<comment type="subcellular location">
    <subcellularLocation>
        <location evidence="4">Cell inner membrane</location>
        <topology evidence="4">Peripheral membrane protein</topology>
        <orientation evidence="4">Cytoplasmic side</orientation>
    </subcellularLocation>
    <text evidence="4">Loosely associated with the cytoplasmic side of the inner membrane, probably via SecY.</text>
</comment>
<dbReference type="InterPro" id="IPR009948">
    <property type="entry name" value="Syd"/>
</dbReference>
<evidence type="ECO:0000256" key="1">
    <source>
        <dbReference type="ARBA" id="ARBA00022475"/>
    </source>
</evidence>
<name>A0ABU9GMV0_9GAMM</name>
<keyword evidence="3 4" id="KW-0472">Membrane</keyword>
<keyword evidence="2 4" id="KW-0997">Cell inner membrane</keyword>
<dbReference type="NCBIfam" id="NF003439">
    <property type="entry name" value="PRK04968.1"/>
    <property type="match status" value="1"/>
</dbReference>
<evidence type="ECO:0000313" key="6">
    <source>
        <dbReference type="Proteomes" id="UP001369082"/>
    </source>
</evidence>
<comment type="caution">
    <text evidence="5">The sequence shown here is derived from an EMBL/GenBank/DDBJ whole genome shotgun (WGS) entry which is preliminary data.</text>
</comment>
<keyword evidence="1 4" id="KW-1003">Cell membrane</keyword>
<proteinExistence type="inferred from homology"/>
<evidence type="ECO:0000256" key="4">
    <source>
        <dbReference type="HAMAP-Rule" id="MF_01104"/>
    </source>
</evidence>
<dbReference type="HAMAP" id="MF_01104">
    <property type="entry name" value="Syd"/>
    <property type="match status" value="1"/>
</dbReference>
<evidence type="ECO:0000313" key="5">
    <source>
        <dbReference type="EMBL" id="MEL0628647.1"/>
    </source>
</evidence>
<accession>A0ABU9GMV0</accession>
<protein>
    <recommendedName>
        <fullName evidence="4">Protein Syd</fullName>
    </recommendedName>
</protein>
<comment type="function">
    <text evidence="4">Interacts with the SecY protein in vivo. May bind preferentially to an uncomplexed state of SecY, thus functioning either as a chelating agent for excess SecY in the cell or as a regulatory factor that negatively controls the translocase function.</text>
</comment>
<dbReference type="InterPro" id="IPR038228">
    <property type="entry name" value="Syd_sf"/>
</dbReference>
<organism evidence="5 6">
    <name type="scientific">Psychromonas aquatilis</name>
    <dbReference type="NCBI Taxonomy" id="2005072"/>
    <lineage>
        <taxon>Bacteria</taxon>
        <taxon>Pseudomonadati</taxon>
        <taxon>Pseudomonadota</taxon>
        <taxon>Gammaproteobacteria</taxon>
        <taxon>Alteromonadales</taxon>
        <taxon>Psychromonadaceae</taxon>
        <taxon>Psychromonas</taxon>
    </lineage>
</organism>
<dbReference type="Proteomes" id="UP001369082">
    <property type="component" value="Unassembled WGS sequence"/>
</dbReference>
<evidence type="ECO:0000256" key="3">
    <source>
        <dbReference type="ARBA" id="ARBA00023136"/>
    </source>
</evidence>
<dbReference type="RefSeq" id="WP_341596657.1">
    <property type="nucleotide sequence ID" value="NZ_JBAKAZ010000008.1"/>
</dbReference>
<keyword evidence="6" id="KW-1185">Reference proteome</keyword>
<reference evidence="5 6" key="1">
    <citation type="submission" date="2024-02" db="EMBL/GenBank/DDBJ databases">
        <title>Bacteria isolated from the canopy kelp, Nereocystis luetkeana.</title>
        <authorList>
            <person name="Pfister C.A."/>
            <person name="Younker I.T."/>
            <person name="Light S.H."/>
        </authorList>
    </citation>
    <scope>NUCLEOTIDE SEQUENCE [LARGE SCALE GENOMIC DNA]</scope>
    <source>
        <strain evidence="5 6">TI.1.05</strain>
    </source>
</reference>
<comment type="similarity">
    <text evidence="4">Belongs to the Syd family.</text>
</comment>
<gene>
    <name evidence="4 5" type="primary">syd</name>
    <name evidence="5" type="ORF">V6256_03415</name>
</gene>
<evidence type="ECO:0000256" key="2">
    <source>
        <dbReference type="ARBA" id="ARBA00022519"/>
    </source>
</evidence>
<dbReference type="Pfam" id="PF07348">
    <property type="entry name" value="Syd"/>
    <property type="match status" value="1"/>
</dbReference>
<dbReference type="Gene3D" id="3.40.1580.20">
    <property type="entry name" value="Syd protein"/>
    <property type="match status" value="1"/>
</dbReference>